<comment type="caution">
    <text evidence="2">The sequence shown here is derived from an EMBL/GenBank/DDBJ whole genome shotgun (WGS) entry which is preliminary data.</text>
</comment>
<dbReference type="GO" id="GO:0042644">
    <property type="term" value="C:chloroplast nucleoid"/>
    <property type="evidence" value="ECO:0007669"/>
    <property type="project" value="InterPro"/>
</dbReference>
<dbReference type="InterPro" id="IPR038961">
    <property type="entry name" value="PRDA1"/>
</dbReference>
<evidence type="ECO:0000256" key="1">
    <source>
        <dbReference type="SAM" id="MobiDB-lite"/>
    </source>
</evidence>
<dbReference type="EMBL" id="JADXDR010000048">
    <property type="protein sequence ID" value="KAI7842787.1"/>
    <property type="molecule type" value="Genomic_DNA"/>
</dbReference>
<gene>
    <name evidence="2" type="ORF">COHA_003533</name>
</gene>
<proteinExistence type="predicted"/>
<organism evidence="2 3">
    <name type="scientific">Chlorella ohadii</name>
    <dbReference type="NCBI Taxonomy" id="2649997"/>
    <lineage>
        <taxon>Eukaryota</taxon>
        <taxon>Viridiplantae</taxon>
        <taxon>Chlorophyta</taxon>
        <taxon>core chlorophytes</taxon>
        <taxon>Trebouxiophyceae</taxon>
        <taxon>Chlorellales</taxon>
        <taxon>Chlorellaceae</taxon>
        <taxon>Chlorella clade</taxon>
        <taxon>Chlorella</taxon>
    </lineage>
</organism>
<dbReference type="PANTHER" id="PTHR37262">
    <property type="entry name" value="PROTEIN PEP-RELATED DEVELOPMENT ARRESTED 1, CHLOROPLASTIC"/>
    <property type="match status" value="1"/>
</dbReference>
<dbReference type="Proteomes" id="UP001205105">
    <property type="component" value="Unassembled WGS sequence"/>
</dbReference>
<protein>
    <submittedName>
        <fullName evidence="2">Uncharacterized protein</fullName>
    </submittedName>
</protein>
<feature type="region of interest" description="Disordered" evidence="1">
    <location>
        <begin position="205"/>
        <end position="227"/>
    </location>
</feature>
<sequence>MIQEVARDLFLDAAVTHVMEGQEEGGQGQPAASGGAAAAVAAAVGRRLEQMDGTFLATLDSYIQGASDRGAAEVAELLLMVRDEVLRRLSERLPPEGGAAAGSREADALRLPFRQAGAVPKADTAFVQRLMGLSAPDERRALLEWAFEDDRERLHDTQGIGAQRGTPLTTFERARKAAEAPQEWVRPGRFMQCVAVLQQEMLERAEGAQAGSPGSGSSGGEGVPSDAVLERLESVRREALEVLLALAEEGLPYRP</sequence>
<dbReference type="AlphaFoldDB" id="A0AAD5DSA0"/>
<name>A0AAD5DSA0_9CHLO</name>
<dbReference type="PANTHER" id="PTHR37262:SF1">
    <property type="entry name" value="PROTEIN PEP-RELATED DEVELOPMENT ARRESTED 1, CHLOROPLASTIC"/>
    <property type="match status" value="1"/>
</dbReference>
<accession>A0AAD5DSA0</accession>
<feature type="compositionally biased region" description="Gly residues" evidence="1">
    <location>
        <begin position="213"/>
        <end position="222"/>
    </location>
</feature>
<reference evidence="2" key="1">
    <citation type="submission" date="2020-11" db="EMBL/GenBank/DDBJ databases">
        <title>Chlorella ohadii genome sequencing and assembly.</title>
        <authorList>
            <person name="Murik O."/>
            <person name="Treves H."/>
            <person name="Kedem I."/>
            <person name="Shotland Y."/>
            <person name="Kaplan A."/>
        </authorList>
    </citation>
    <scope>NUCLEOTIDE SEQUENCE</scope>
    <source>
        <strain evidence="2">1</strain>
    </source>
</reference>
<keyword evidence="3" id="KW-1185">Reference proteome</keyword>
<evidence type="ECO:0000313" key="2">
    <source>
        <dbReference type="EMBL" id="KAI7842787.1"/>
    </source>
</evidence>
<dbReference type="GO" id="GO:0006355">
    <property type="term" value="P:regulation of DNA-templated transcription"/>
    <property type="evidence" value="ECO:0007669"/>
    <property type="project" value="InterPro"/>
</dbReference>
<evidence type="ECO:0000313" key="3">
    <source>
        <dbReference type="Proteomes" id="UP001205105"/>
    </source>
</evidence>